<dbReference type="Proteomes" id="UP000245080">
    <property type="component" value="Unassembled WGS sequence"/>
</dbReference>
<evidence type="ECO:0000256" key="2">
    <source>
        <dbReference type="ARBA" id="ARBA00022840"/>
    </source>
</evidence>
<dbReference type="GO" id="GO:0006302">
    <property type="term" value="P:double-strand break repair"/>
    <property type="evidence" value="ECO:0007669"/>
    <property type="project" value="TreeGrafter"/>
</dbReference>
<dbReference type="SMART" id="SM00487">
    <property type="entry name" value="DEXDc"/>
    <property type="match status" value="1"/>
</dbReference>
<keyword evidence="3" id="KW-0238">DNA-binding</keyword>
<dbReference type="GO" id="GO:0003677">
    <property type="term" value="F:DNA binding"/>
    <property type="evidence" value="ECO:0007669"/>
    <property type="project" value="UniProtKB-KW"/>
</dbReference>
<dbReference type="PANTHER" id="PTHR30580:SF1">
    <property type="entry name" value="COMF OPERON PROTEIN 1"/>
    <property type="match status" value="1"/>
</dbReference>
<dbReference type="CDD" id="cd18785">
    <property type="entry name" value="SF2_C"/>
    <property type="match status" value="1"/>
</dbReference>
<sequence>MQINDLRDLIGRQLLAADLTPELLERPEVQSRPAIKKTTSGWVCNRCGQQLTSQTRLPHQQMYCQHCIQLGRVSTLTKLYTIAENHTFRQSQTPILTWQGRLSPNQLAASNRVAANFQQTVPHLLWAVTGAGKTEMLFAGLAEAIQAGKRIGIASPRIDVILELAPRIQAAFAHSELTVLYGKSPEPYHYCQLTLCTTHQLLRFYRAFDVLVIDEVDSFPFAGNVGLHFAAEHALNASGALLYLTATPDTTLLRLAKQNRLRVTYLPLRYHGFLLPEIHRHLAFNWRKRLARGRLPQLVQRKIQQNVKHHQRFLLFLPRVTDLDPVESALNQLNLAGRFATVHAAHPNRADIVMRMRTEQLDFLVTTTILERGVTFPGIDVMVLGADDPVFSVAALVQIAGRVGRKPSRPGGQVDFFCHGMAQNVLGARRMIQQLNRRGQRMGGKAWVNA</sequence>
<dbReference type="PROSITE" id="PS51192">
    <property type="entry name" value="HELICASE_ATP_BIND_1"/>
    <property type="match status" value="1"/>
</dbReference>
<dbReference type="PROSITE" id="PS51194">
    <property type="entry name" value="HELICASE_CTER"/>
    <property type="match status" value="1"/>
</dbReference>
<evidence type="ECO:0000313" key="7">
    <source>
        <dbReference type="Proteomes" id="UP000245080"/>
    </source>
</evidence>
<comment type="caution">
    <text evidence="6">The sequence shown here is derived from an EMBL/GenBank/DDBJ whole genome shotgun (WGS) entry which is preliminary data.</text>
</comment>
<evidence type="ECO:0000313" key="6">
    <source>
        <dbReference type="EMBL" id="PWF99414.1"/>
    </source>
</evidence>
<dbReference type="InterPro" id="IPR027417">
    <property type="entry name" value="P-loop_NTPase"/>
</dbReference>
<dbReference type="GO" id="GO:0016787">
    <property type="term" value="F:hydrolase activity"/>
    <property type="evidence" value="ECO:0007669"/>
    <property type="project" value="InterPro"/>
</dbReference>
<dbReference type="Gene3D" id="3.40.50.300">
    <property type="entry name" value="P-loop containing nucleotide triphosphate hydrolases"/>
    <property type="match status" value="2"/>
</dbReference>
<organism evidence="6 7">
    <name type="scientific">Levilactobacillus bambusae</name>
    <dbReference type="NCBI Taxonomy" id="2024736"/>
    <lineage>
        <taxon>Bacteria</taxon>
        <taxon>Bacillati</taxon>
        <taxon>Bacillota</taxon>
        <taxon>Bacilli</taxon>
        <taxon>Lactobacillales</taxon>
        <taxon>Lactobacillaceae</taxon>
        <taxon>Levilactobacillus</taxon>
    </lineage>
</organism>
<dbReference type="Pfam" id="PF04851">
    <property type="entry name" value="ResIII"/>
    <property type="match status" value="1"/>
</dbReference>
<dbReference type="InterPro" id="IPR001650">
    <property type="entry name" value="Helicase_C-like"/>
</dbReference>
<evidence type="ECO:0000259" key="5">
    <source>
        <dbReference type="PROSITE" id="PS51194"/>
    </source>
</evidence>
<dbReference type="GO" id="GO:0043138">
    <property type="term" value="F:3'-5' DNA helicase activity"/>
    <property type="evidence" value="ECO:0007669"/>
    <property type="project" value="TreeGrafter"/>
</dbReference>
<evidence type="ECO:0000256" key="3">
    <source>
        <dbReference type="ARBA" id="ARBA00023125"/>
    </source>
</evidence>
<dbReference type="Pfam" id="PF00271">
    <property type="entry name" value="Helicase_C"/>
    <property type="match status" value="1"/>
</dbReference>
<dbReference type="RefSeq" id="WP_109250872.1">
    <property type="nucleotide sequence ID" value="NZ_QCXQ01000006.1"/>
</dbReference>
<proteinExistence type="predicted"/>
<gene>
    <name evidence="6" type="ORF">DCM90_08150</name>
</gene>
<evidence type="ECO:0000259" key="4">
    <source>
        <dbReference type="PROSITE" id="PS51192"/>
    </source>
</evidence>
<evidence type="ECO:0000256" key="1">
    <source>
        <dbReference type="ARBA" id="ARBA00022741"/>
    </source>
</evidence>
<accession>A0A2V1MZ23</accession>
<dbReference type="OrthoDB" id="2077914at2"/>
<reference evidence="6 7" key="1">
    <citation type="journal article" date="2018" name="Int. J. Syst. Evol. Microbiol.">
        <title>Lactobacillus bambusae sp. nov., isolated from a traditional fermented Ma-bamboo shoots of Taiwan.</title>
        <authorList>
            <person name="Wang L.-T."/>
        </authorList>
    </citation>
    <scope>NUCLEOTIDE SEQUENCE [LARGE SCALE GENOMIC DNA]</scope>
    <source>
        <strain evidence="6 7">BS-W1</strain>
    </source>
</reference>
<feature type="domain" description="Helicase C-terminal" evidence="5">
    <location>
        <begin position="302"/>
        <end position="450"/>
    </location>
</feature>
<dbReference type="InterPro" id="IPR014001">
    <property type="entry name" value="Helicase_ATP-bd"/>
</dbReference>
<keyword evidence="2" id="KW-0067">ATP-binding</keyword>
<keyword evidence="7" id="KW-1185">Reference proteome</keyword>
<dbReference type="SUPFAM" id="SSF52540">
    <property type="entry name" value="P-loop containing nucleoside triphosphate hydrolases"/>
    <property type="match status" value="1"/>
</dbReference>
<dbReference type="InterPro" id="IPR006935">
    <property type="entry name" value="Helicase/UvrB_N"/>
</dbReference>
<dbReference type="GO" id="GO:0005524">
    <property type="term" value="F:ATP binding"/>
    <property type="evidence" value="ECO:0007669"/>
    <property type="project" value="UniProtKB-KW"/>
</dbReference>
<dbReference type="AlphaFoldDB" id="A0A2V1MZ23"/>
<dbReference type="GO" id="GO:0006270">
    <property type="term" value="P:DNA replication initiation"/>
    <property type="evidence" value="ECO:0007669"/>
    <property type="project" value="TreeGrafter"/>
</dbReference>
<name>A0A2V1MZ23_9LACO</name>
<feature type="domain" description="Helicase ATP-binding" evidence="4">
    <location>
        <begin position="114"/>
        <end position="266"/>
    </location>
</feature>
<keyword evidence="1" id="KW-0547">Nucleotide-binding</keyword>
<dbReference type="EMBL" id="QCXQ01000006">
    <property type="protein sequence ID" value="PWF99414.1"/>
    <property type="molecule type" value="Genomic_DNA"/>
</dbReference>
<evidence type="ECO:0008006" key="8">
    <source>
        <dbReference type="Google" id="ProtNLM"/>
    </source>
</evidence>
<dbReference type="PANTHER" id="PTHR30580">
    <property type="entry name" value="PRIMOSOMAL PROTEIN N"/>
    <property type="match status" value="1"/>
</dbReference>
<dbReference type="GO" id="GO:0006310">
    <property type="term" value="P:DNA recombination"/>
    <property type="evidence" value="ECO:0007669"/>
    <property type="project" value="TreeGrafter"/>
</dbReference>
<dbReference type="SMART" id="SM00490">
    <property type="entry name" value="HELICc"/>
    <property type="match status" value="1"/>
</dbReference>
<protein>
    <recommendedName>
        <fullName evidence="8">DNA/RNA helicase</fullName>
    </recommendedName>
</protein>